<proteinExistence type="predicted"/>
<name>A0A7U9TIW6_9MOLU</name>
<evidence type="ECO:0000313" key="2">
    <source>
        <dbReference type="Proteomes" id="UP000620133"/>
    </source>
</evidence>
<dbReference type="InterPro" id="IPR033469">
    <property type="entry name" value="CYTH-like_dom_sf"/>
</dbReference>
<dbReference type="EMBL" id="AP024412">
    <property type="protein sequence ID" value="BCR36542.1"/>
    <property type="molecule type" value="Genomic_DNA"/>
</dbReference>
<protein>
    <submittedName>
        <fullName evidence="1">Uncharacterized protein</fullName>
    </submittedName>
</protein>
<dbReference type="Gene3D" id="2.40.320.10">
    <property type="entry name" value="Hypothetical Protein Pfu-838710-001"/>
    <property type="match status" value="1"/>
</dbReference>
<dbReference type="InterPro" id="IPR009195">
    <property type="entry name" value="Uncharacterised_YjbK"/>
</dbReference>
<sequence length="183" mass="21838">MVKNIEIEFKSAITREKYLELLKKFDLENNIFTQTNYYFDTDDYKFNQQKIVLRIRQKGESRFKVTLKSQSEEGAFENHVFLQKEQALEMIEKGFNTKDFFEDVDAFVTYKVNLNNHRVSTPYEGGVIFLDKCDYCNVTDYEVEYEASSYNEGKIIFENFLKSHNIEIKPTKRKSERAFTCKR</sequence>
<dbReference type="SMART" id="SM01118">
    <property type="entry name" value="CYTH"/>
    <property type="match status" value="1"/>
</dbReference>
<keyword evidence="2" id="KW-1185">Reference proteome</keyword>
<dbReference type="PROSITE" id="PS51707">
    <property type="entry name" value="CYTH"/>
    <property type="match status" value="1"/>
</dbReference>
<dbReference type="KEGG" id="manr:MPAN_014350"/>
<dbReference type="Proteomes" id="UP000620133">
    <property type="component" value="Chromosome"/>
</dbReference>
<dbReference type="AlphaFoldDB" id="A0A7U9TIW6"/>
<reference evidence="1" key="1">
    <citation type="submission" date="2021-01" db="EMBL/GenBank/DDBJ databases">
        <title>Draft genome sequence of Acholeplasmataceae bacterium strain Mahy22.</title>
        <authorList>
            <person name="Watanabe M."/>
            <person name="Kojima H."/>
            <person name="Fukui M."/>
        </authorList>
    </citation>
    <scope>NUCLEOTIDE SEQUENCE</scope>
    <source>
        <strain evidence="1">Mahy22</strain>
    </source>
</reference>
<dbReference type="Pfam" id="PF01928">
    <property type="entry name" value="CYTH"/>
    <property type="match status" value="1"/>
</dbReference>
<organism evidence="1 2">
    <name type="scientific">Mariniplasma anaerobium</name>
    <dbReference type="NCBI Taxonomy" id="2735436"/>
    <lineage>
        <taxon>Bacteria</taxon>
        <taxon>Bacillati</taxon>
        <taxon>Mycoplasmatota</taxon>
        <taxon>Mollicutes</taxon>
        <taxon>Acholeplasmatales</taxon>
        <taxon>Acholeplasmataceae</taxon>
        <taxon>Mariniplasma</taxon>
    </lineage>
</organism>
<dbReference type="PIRSF" id="PIRSF012526">
    <property type="entry name" value="CYTH_UCP012526"/>
    <property type="match status" value="1"/>
</dbReference>
<gene>
    <name evidence="1" type="ORF">MPAN_014350</name>
</gene>
<accession>A0A7U9TIW6</accession>
<dbReference type="InterPro" id="IPR023577">
    <property type="entry name" value="CYTH_domain"/>
</dbReference>
<evidence type="ECO:0000313" key="1">
    <source>
        <dbReference type="EMBL" id="BCR36542.1"/>
    </source>
</evidence>
<dbReference type="RefSeq" id="WP_176240073.1">
    <property type="nucleotide sequence ID" value="NZ_AP024412.1"/>
</dbReference>
<dbReference type="SUPFAM" id="SSF55154">
    <property type="entry name" value="CYTH-like phosphatases"/>
    <property type="match status" value="1"/>
</dbReference>
<dbReference type="CDD" id="cd07762">
    <property type="entry name" value="CYTH-like_Pase_1"/>
    <property type="match status" value="1"/>
</dbReference>